<dbReference type="Proteomes" id="UP000199582">
    <property type="component" value="Unassembled WGS sequence"/>
</dbReference>
<dbReference type="EMBL" id="FOAG01000024">
    <property type="protein sequence ID" value="SEM37374.1"/>
    <property type="molecule type" value="Genomic_DNA"/>
</dbReference>
<dbReference type="STRING" id="1287727.SAMN05443999_12412"/>
<reference evidence="2 3" key="1">
    <citation type="submission" date="2016-10" db="EMBL/GenBank/DDBJ databases">
        <authorList>
            <person name="de Groot N.N."/>
        </authorList>
    </citation>
    <scope>NUCLEOTIDE SEQUENCE [LARGE SCALE GENOMIC DNA]</scope>
    <source>
        <strain evidence="2 3">DSM 100674</strain>
    </source>
</reference>
<evidence type="ECO:0000313" key="3">
    <source>
        <dbReference type="Proteomes" id="UP000199582"/>
    </source>
</evidence>
<feature type="compositionally biased region" description="Polar residues" evidence="1">
    <location>
        <begin position="40"/>
        <end position="50"/>
    </location>
</feature>
<evidence type="ECO:0000313" key="2">
    <source>
        <dbReference type="EMBL" id="SEM37374.1"/>
    </source>
</evidence>
<organism evidence="2 3">
    <name type="scientific">Roseovarius azorensis</name>
    <dbReference type="NCBI Taxonomy" id="1287727"/>
    <lineage>
        <taxon>Bacteria</taxon>
        <taxon>Pseudomonadati</taxon>
        <taxon>Pseudomonadota</taxon>
        <taxon>Alphaproteobacteria</taxon>
        <taxon>Rhodobacterales</taxon>
        <taxon>Roseobacteraceae</taxon>
        <taxon>Roseovarius</taxon>
    </lineage>
</organism>
<sequence>MQTLHLRLRDLRAISLRRGLSRWRTPSDAMRAGMKGPPGLSNSPGPTSEVGSRPAMSRQRFARCPTVGAGLPQASPLREVRAVGPDGADTNRVCPWQTAIDLSPYPAPHEAGDLGADQWQARASESQRLTSGVLSFPLQPQRCERALRFGARASGEKTVAQSCGGLGSLISKTTVLRPTGRTKPFPKGTGRGWASSPLCTNTSALVTSQELGTLPRRQLSALREEG</sequence>
<accession>A0A1H7XUN2</accession>
<dbReference type="AlphaFoldDB" id="A0A1H7XUN2"/>
<feature type="region of interest" description="Disordered" evidence="1">
    <location>
        <begin position="25"/>
        <end position="58"/>
    </location>
</feature>
<protein>
    <submittedName>
        <fullName evidence="2">Uncharacterized protein</fullName>
    </submittedName>
</protein>
<evidence type="ECO:0000256" key="1">
    <source>
        <dbReference type="SAM" id="MobiDB-lite"/>
    </source>
</evidence>
<name>A0A1H7XUN2_9RHOB</name>
<gene>
    <name evidence="2" type="ORF">SAMN05443999_12412</name>
</gene>
<keyword evidence="3" id="KW-1185">Reference proteome</keyword>
<proteinExistence type="predicted"/>